<evidence type="ECO:0000256" key="8">
    <source>
        <dbReference type="HAMAP-Rule" id="MF_01521"/>
    </source>
</evidence>
<dbReference type="PANTHER" id="PTHR35529">
    <property type="entry name" value="MANGANESE EFFLUX PUMP MNTP-RELATED"/>
    <property type="match status" value="1"/>
</dbReference>
<feature type="transmembrane region" description="Helical" evidence="8">
    <location>
        <begin position="134"/>
        <end position="153"/>
    </location>
</feature>
<gene>
    <name evidence="8" type="primary">mntP</name>
    <name evidence="9" type="ORF">E5986_05110</name>
</gene>
<accession>A0A4S4G2I0</accession>
<dbReference type="Pfam" id="PF02659">
    <property type="entry name" value="Mntp"/>
    <property type="match status" value="1"/>
</dbReference>
<evidence type="ECO:0000256" key="2">
    <source>
        <dbReference type="ARBA" id="ARBA00022475"/>
    </source>
</evidence>
<keyword evidence="5 8" id="KW-0406">Ion transport</keyword>
<evidence type="ECO:0000256" key="7">
    <source>
        <dbReference type="ARBA" id="ARBA00023211"/>
    </source>
</evidence>
<name>A0A4S4G2I0_9ACTN</name>
<feature type="transmembrane region" description="Helical" evidence="8">
    <location>
        <begin position="35"/>
        <end position="54"/>
    </location>
</feature>
<comment type="function">
    <text evidence="8">Probably functions as a manganese efflux pump.</text>
</comment>
<dbReference type="GO" id="GO:0005886">
    <property type="term" value="C:plasma membrane"/>
    <property type="evidence" value="ECO:0007669"/>
    <property type="project" value="UniProtKB-SubCell"/>
</dbReference>
<protein>
    <recommendedName>
        <fullName evidence="8">Putative manganese efflux pump MntP</fullName>
    </recommendedName>
</protein>
<dbReference type="Proteomes" id="UP000308978">
    <property type="component" value="Unassembled WGS sequence"/>
</dbReference>
<comment type="similarity">
    <text evidence="8">Belongs to the MntP (TC 9.B.29) family.</text>
</comment>
<keyword evidence="3 8" id="KW-0812">Transmembrane</keyword>
<dbReference type="GO" id="GO:0005384">
    <property type="term" value="F:manganese ion transmembrane transporter activity"/>
    <property type="evidence" value="ECO:0007669"/>
    <property type="project" value="UniProtKB-UniRule"/>
</dbReference>
<dbReference type="HAMAP" id="MF_01521">
    <property type="entry name" value="MntP_pump"/>
    <property type="match status" value="1"/>
</dbReference>
<feature type="transmembrane region" description="Helical" evidence="8">
    <location>
        <begin position="6"/>
        <end position="23"/>
    </location>
</feature>
<evidence type="ECO:0000256" key="1">
    <source>
        <dbReference type="ARBA" id="ARBA00022448"/>
    </source>
</evidence>
<dbReference type="InterPro" id="IPR003810">
    <property type="entry name" value="Mntp/YtaF"/>
</dbReference>
<dbReference type="PANTHER" id="PTHR35529:SF1">
    <property type="entry name" value="MANGANESE EFFLUX PUMP MNTP-RELATED"/>
    <property type="match status" value="1"/>
</dbReference>
<evidence type="ECO:0000256" key="4">
    <source>
        <dbReference type="ARBA" id="ARBA00022989"/>
    </source>
</evidence>
<organism evidence="9 10">
    <name type="scientific">Adlercreutzia caecimuris</name>
    <dbReference type="NCBI Taxonomy" id="671266"/>
    <lineage>
        <taxon>Bacteria</taxon>
        <taxon>Bacillati</taxon>
        <taxon>Actinomycetota</taxon>
        <taxon>Coriobacteriia</taxon>
        <taxon>Eggerthellales</taxon>
        <taxon>Eggerthellaceae</taxon>
        <taxon>Adlercreutzia</taxon>
    </lineage>
</organism>
<reference evidence="9 10" key="1">
    <citation type="submission" date="2019-04" db="EMBL/GenBank/DDBJ databases">
        <title>Microbes associate with the intestines of laboratory mice.</title>
        <authorList>
            <person name="Navarre W."/>
            <person name="Wong E."/>
            <person name="Huang K.C."/>
            <person name="Tropini C."/>
            <person name="Ng K."/>
            <person name="Yu B."/>
        </authorList>
    </citation>
    <scope>NUCLEOTIDE SEQUENCE [LARGE SCALE GENOMIC DNA]</scope>
    <source>
        <strain evidence="9 10">NM80_B27</strain>
    </source>
</reference>
<evidence type="ECO:0000256" key="6">
    <source>
        <dbReference type="ARBA" id="ARBA00023136"/>
    </source>
</evidence>
<keyword evidence="1 8" id="KW-0813">Transport</keyword>
<dbReference type="RefSeq" id="WP_136433971.1">
    <property type="nucleotide sequence ID" value="NZ_CAPIAG010000004.1"/>
</dbReference>
<keyword evidence="2 8" id="KW-1003">Cell membrane</keyword>
<keyword evidence="7 8" id="KW-0464">Manganese</keyword>
<dbReference type="AlphaFoldDB" id="A0A4S4G2I0"/>
<feature type="transmembrane region" description="Helical" evidence="8">
    <location>
        <begin position="192"/>
        <end position="209"/>
    </location>
</feature>
<proteinExistence type="inferred from homology"/>
<dbReference type="InterPro" id="IPR022929">
    <property type="entry name" value="Put_MntP"/>
</dbReference>
<feature type="transmembrane region" description="Helical" evidence="8">
    <location>
        <begin position="60"/>
        <end position="80"/>
    </location>
</feature>
<keyword evidence="4 8" id="KW-1133">Transmembrane helix</keyword>
<comment type="subcellular location">
    <subcellularLocation>
        <location evidence="8">Cell membrane</location>
        <topology evidence="8">Multi-pass membrane protein</topology>
    </subcellularLocation>
</comment>
<sequence>MGVIELFLIGAGLSMDAFAVAVCKGLGMRRVNWRHVLVIALFFGGFQALMPLIGWTVGSLFASSIAAVDHWIAFGLLVFIGGKMLWDAFHEDAEGDVCACGRNCASCPKYRTSACERPDAAVPQAREALDYRELVMLAVATSIDALAVGVTFAFLGVNIWLAVAVIGVTTFALSFVGVAVGNHFGARFERPATIAGGVVLIFLGVKILIEHLCG</sequence>
<feature type="transmembrane region" description="Helical" evidence="8">
    <location>
        <begin position="159"/>
        <end position="180"/>
    </location>
</feature>
<comment type="caution">
    <text evidence="9">The sequence shown here is derived from an EMBL/GenBank/DDBJ whole genome shotgun (WGS) entry which is preliminary data.</text>
</comment>
<dbReference type="EMBL" id="SSTJ01000005">
    <property type="protein sequence ID" value="THG37443.1"/>
    <property type="molecule type" value="Genomic_DNA"/>
</dbReference>
<keyword evidence="6 8" id="KW-0472">Membrane</keyword>
<evidence type="ECO:0000313" key="10">
    <source>
        <dbReference type="Proteomes" id="UP000308978"/>
    </source>
</evidence>
<evidence type="ECO:0000256" key="5">
    <source>
        <dbReference type="ARBA" id="ARBA00023065"/>
    </source>
</evidence>
<evidence type="ECO:0000313" key="9">
    <source>
        <dbReference type="EMBL" id="THG37443.1"/>
    </source>
</evidence>
<evidence type="ECO:0000256" key="3">
    <source>
        <dbReference type="ARBA" id="ARBA00022692"/>
    </source>
</evidence>